<protein>
    <recommendedName>
        <fullName evidence="3">Endonuclease/exonuclease/phosphatase domain-containing protein</fullName>
    </recommendedName>
</protein>
<dbReference type="PANTHER" id="PTHR21180:SF32">
    <property type="entry name" value="ENDONUCLEASE_EXONUCLEASE_PHOSPHATASE FAMILY DOMAIN-CONTAINING PROTEIN 1"/>
    <property type="match status" value="1"/>
</dbReference>
<name>A0AA38IQI5_9CUCU</name>
<dbReference type="Gene3D" id="3.60.10.10">
    <property type="entry name" value="Endonuclease/exonuclease/phosphatase"/>
    <property type="match status" value="2"/>
</dbReference>
<reference evidence="1" key="1">
    <citation type="journal article" date="2023" name="G3 (Bethesda)">
        <title>Whole genome assemblies of Zophobas morio and Tenebrio molitor.</title>
        <authorList>
            <person name="Kaur S."/>
            <person name="Stinson S.A."/>
            <person name="diCenzo G.C."/>
        </authorList>
    </citation>
    <scope>NUCLEOTIDE SEQUENCE</scope>
    <source>
        <strain evidence="1">QUZm001</strain>
    </source>
</reference>
<dbReference type="Proteomes" id="UP001168821">
    <property type="component" value="Unassembled WGS sequence"/>
</dbReference>
<evidence type="ECO:0008006" key="3">
    <source>
        <dbReference type="Google" id="ProtNLM"/>
    </source>
</evidence>
<evidence type="ECO:0000313" key="2">
    <source>
        <dbReference type="Proteomes" id="UP001168821"/>
    </source>
</evidence>
<dbReference type="GO" id="GO:0005886">
    <property type="term" value="C:plasma membrane"/>
    <property type="evidence" value="ECO:0007669"/>
    <property type="project" value="TreeGrafter"/>
</dbReference>
<comment type="caution">
    <text evidence="1">The sequence shown here is derived from an EMBL/GenBank/DDBJ whole genome shotgun (WGS) entry which is preliminary data.</text>
</comment>
<evidence type="ECO:0000313" key="1">
    <source>
        <dbReference type="EMBL" id="KAJ3660085.1"/>
    </source>
</evidence>
<proteinExistence type="predicted"/>
<accession>A0AA38IQI5</accession>
<sequence length="501" mass="56135">MYIPPSLSLDVYTSIFDYLESAIDFSVPVMLCGDFNIPEISECVTGTRTTQLFNIYTQFLALNNLVQHNSILNRNNRILDLVLTTESLTVTVDKQELTLVTEDNHHPALNIQLELVNLDSVPFVHGTDDLRFNFHKVEDLLKIKPIDRIRLDNISRFLTVDNSDQEDPDFETPRSSILQNGFHHQSALDKRANGGPLKLPLLNGLSSSSLFDIFELLSAYSPRPILEETFDFTRKGEPAIRLASWNLHEFSAEKANNPGVKEVVCRTILENGISVLAVQEVLSVTSLKLICDELNKPKLRRVSEWKDKNHNWNFCMLDVEGSQLGFIYDSDGAIDIELISLTQGPDETKDDCEVLIAAFKIGELNLQLVNMKLNKSAKLETLRDKIKDLVSEEDMLVLFVDFSAFSTVTDDWLKLGGLQPVFPSSMNTSYLSSKMGLSPQHISNILCNSKVQGQITGINGVIRQGVTHLAIPNGWNWGGPTSPYCPVWAEFFLNSIMGTAL</sequence>
<dbReference type="InterPro" id="IPR036691">
    <property type="entry name" value="Endo/exonu/phosph_ase_sf"/>
</dbReference>
<dbReference type="EMBL" id="JALNTZ010000002">
    <property type="protein sequence ID" value="KAJ3660085.1"/>
    <property type="molecule type" value="Genomic_DNA"/>
</dbReference>
<dbReference type="PANTHER" id="PTHR21180">
    <property type="entry name" value="ENDONUCLEASE/EXONUCLEASE/PHOSPHATASE FAMILY DOMAIN-CONTAINING PROTEIN 1"/>
    <property type="match status" value="1"/>
</dbReference>
<organism evidence="1 2">
    <name type="scientific">Zophobas morio</name>
    <dbReference type="NCBI Taxonomy" id="2755281"/>
    <lineage>
        <taxon>Eukaryota</taxon>
        <taxon>Metazoa</taxon>
        <taxon>Ecdysozoa</taxon>
        <taxon>Arthropoda</taxon>
        <taxon>Hexapoda</taxon>
        <taxon>Insecta</taxon>
        <taxon>Pterygota</taxon>
        <taxon>Neoptera</taxon>
        <taxon>Endopterygota</taxon>
        <taxon>Coleoptera</taxon>
        <taxon>Polyphaga</taxon>
        <taxon>Cucujiformia</taxon>
        <taxon>Tenebrionidae</taxon>
        <taxon>Zophobas</taxon>
    </lineage>
</organism>
<gene>
    <name evidence="1" type="ORF">Zmor_004555</name>
</gene>
<dbReference type="InterPro" id="IPR051675">
    <property type="entry name" value="Endo/Exo/Phosphatase_dom_1"/>
</dbReference>
<dbReference type="SUPFAM" id="SSF56219">
    <property type="entry name" value="DNase I-like"/>
    <property type="match status" value="2"/>
</dbReference>
<dbReference type="AlphaFoldDB" id="A0AA38IQI5"/>
<keyword evidence="2" id="KW-1185">Reference proteome</keyword>